<dbReference type="PANTHER" id="PTHR45527">
    <property type="entry name" value="NONRIBOSOMAL PEPTIDE SYNTHETASE"/>
    <property type="match status" value="1"/>
</dbReference>
<dbReference type="GO" id="GO:0043041">
    <property type="term" value="P:amino acid activation for nonribosomal peptide biosynthetic process"/>
    <property type="evidence" value="ECO:0007669"/>
    <property type="project" value="TreeGrafter"/>
</dbReference>
<evidence type="ECO:0000256" key="1">
    <source>
        <dbReference type="SAM" id="MobiDB-lite"/>
    </source>
</evidence>
<reference evidence="3" key="2">
    <citation type="submission" date="2020-09" db="EMBL/GenBank/DDBJ databases">
        <authorList>
            <person name="Sun Q."/>
            <person name="Sedlacek I."/>
        </authorList>
    </citation>
    <scope>NUCLEOTIDE SEQUENCE</scope>
    <source>
        <strain evidence="3">CCM 7897</strain>
    </source>
</reference>
<dbReference type="Proteomes" id="UP000606044">
    <property type="component" value="Unassembled WGS sequence"/>
</dbReference>
<protein>
    <submittedName>
        <fullName evidence="3">Vibriobactin synthetase</fullName>
    </submittedName>
</protein>
<dbReference type="GO" id="GO:0005737">
    <property type="term" value="C:cytoplasm"/>
    <property type="evidence" value="ECO:0007669"/>
    <property type="project" value="TreeGrafter"/>
</dbReference>
<evidence type="ECO:0000259" key="2">
    <source>
        <dbReference type="Pfam" id="PF00668"/>
    </source>
</evidence>
<feature type="domain" description="Condensation" evidence="2">
    <location>
        <begin position="10"/>
        <end position="360"/>
    </location>
</feature>
<dbReference type="PANTHER" id="PTHR45527:SF1">
    <property type="entry name" value="FATTY ACID SYNTHASE"/>
    <property type="match status" value="1"/>
</dbReference>
<dbReference type="GO" id="GO:0003824">
    <property type="term" value="F:catalytic activity"/>
    <property type="evidence" value="ECO:0007669"/>
    <property type="project" value="InterPro"/>
</dbReference>
<sequence>MADPHASGWMPLTLPQLDFWEEYVLQPDQPLSTVAHYLDLAGDVDGAALRAAVTKAVGESDVLGIRFRLPPGGTTPEQACDPERIPLVKMLDVRGEEDPVAAAHALMRADVEAPLDLLTDPLSVTWLLRVENKRYFWYLRAHHIVLDGFGISLIEQRCAHIYGHLVGGADAGPPFHRFESFIAEEAAYGASPRHGADSAYWRDYLAPATRLPVVHKDDEGYRSSGLEHEEALPEAFCAALRKASSRTGIGWPDLLVILSGAYLSHHLGRTRSPDDGPLTLWLPFMSRWGSVGAHMPAMLVNILPLHVDVAAQETLGGYLTRMAGVLRKQRSHGRYRIEQMAADHGIGRGARYLFSPLVNVLPFNPAVFAGCEATRHVLANGPGDGFEVTFRGRDDASGLTLNLDADPALVPPEAFHGHARDLPAFILRALTEMDLGRALSTLHPDAVRAGGGAGDKVRSRMLSVEAAEDRHAHELVSSGPPMPQNARHARA</sequence>
<reference evidence="3" key="1">
    <citation type="journal article" date="2014" name="Int. J. Syst. Evol. Microbiol.">
        <title>Complete genome sequence of Corynebacterium casei LMG S-19264T (=DSM 44701T), isolated from a smear-ripened cheese.</title>
        <authorList>
            <consortium name="US DOE Joint Genome Institute (JGI-PGF)"/>
            <person name="Walter F."/>
            <person name="Albersmeier A."/>
            <person name="Kalinowski J."/>
            <person name="Ruckert C."/>
        </authorList>
    </citation>
    <scope>NUCLEOTIDE SEQUENCE</scope>
    <source>
        <strain evidence="3">CCM 7897</strain>
    </source>
</reference>
<dbReference type="AlphaFoldDB" id="A0A917BNM3"/>
<dbReference type="Gene3D" id="3.30.559.10">
    <property type="entry name" value="Chloramphenicol acetyltransferase-like domain"/>
    <property type="match status" value="1"/>
</dbReference>
<feature type="region of interest" description="Disordered" evidence="1">
    <location>
        <begin position="469"/>
        <end position="491"/>
    </location>
</feature>
<dbReference type="InterPro" id="IPR023213">
    <property type="entry name" value="CAT-like_dom_sf"/>
</dbReference>
<name>A0A917BNM3_9HYPH</name>
<proteinExistence type="predicted"/>
<dbReference type="RefSeq" id="WP_210324120.1">
    <property type="nucleotide sequence ID" value="NZ_BMCT01000001.1"/>
</dbReference>
<evidence type="ECO:0000313" key="3">
    <source>
        <dbReference type="EMBL" id="GGF50176.1"/>
    </source>
</evidence>
<evidence type="ECO:0000313" key="4">
    <source>
        <dbReference type="Proteomes" id="UP000606044"/>
    </source>
</evidence>
<dbReference type="Gene3D" id="3.30.559.30">
    <property type="entry name" value="Nonribosomal peptide synthetase, condensation domain"/>
    <property type="match status" value="1"/>
</dbReference>
<dbReference type="GO" id="GO:0044550">
    <property type="term" value="P:secondary metabolite biosynthetic process"/>
    <property type="evidence" value="ECO:0007669"/>
    <property type="project" value="TreeGrafter"/>
</dbReference>
<dbReference type="SUPFAM" id="SSF52777">
    <property type="entry name" value="CoA-dependent acyltransferases"/>
    <property type="match status" value="2"/>
</dbReference>
<organism evidence="3 4">
    <name type="scientific">Azorhizobium oxalatiphilum</name>
    <dbReference type="NCBI Taxonomy" id="980631"/>
    <lineage>
        <taxon>Bacteria</taxon>
        <taxon>Pseudomonadati</taxon>
        <taxon>Pseudomonadota</taxon>
        <taxon>Alphaproteobacteria</taxon>
        <taxon>Hyphomicrobiales</taxon>
        <taxon>Xanthobacteraceae</taxon>
        <taxon>Azorhizobium</taxon>
    </lineage>
</organism>
<gene>
    <name evidence="3" type="ORF">GCM10007301_06850</name>
</gene>
<dbReference type="GO" id="GO:0031177">
    <property type="term" value="F:phosphopantetheine binding"/>
    <property type="evidence" value="ECO:0007669"/>
    <property type="project" value="TreeGrafter"/>
</dbReference>
<dbReference type="EMBL" id="BMCT01000001">
    <property type="protein sequence ID" value="GGF50176.1"/>
    <property type="molecule type" value="Genomic_DNA"/>
</dbReference>
<accession>A0A917BNM3</accession>
<keyword evidence="4" id="KW-1185">Reference proteome</keyword>
<comment type="caution">
    <text evidence="3">The sequence shown here is derived from an EMBL/GenBank/DDBJ whole genome shotgun (WGS) entry which is preliminary data.</text>
</comment>
<dbReference type="InterPro" id="IPR001242">
    <property type="entry name" value="Condensation_dom"/>
</dbReference>
<dbReference type="Pfam" id="PF00668">
    <property type="entry name" value="Condensation"/>
    <property type="match status" value="1"/>
</dbReference>